<sequence>MPALSRPSLGLGSRANQTTSSSAAARQTAVVKTKTTLTKSSSTRNGRNPRGFGLFDAEDEKEQDSDMDVTTSPVKFNGNRSGFASMSDSEGPSPSASRSTKKASSRISSLTTPRRKSAVSSRRSTPYHSTTSRALLRAKRGSKETSENEEERLISESMFGTSGSSKSQKSRFSMSGALAQEDQNGEVSSEPESDADQQKTPSKDASSRKARTPRTKADDGKNTKSNGVVKQTWSQWLSSILPMSLARSESPEAEKKNIPKTPCRENDSDNDETESNYSTPFQTPRGTFENDNLDMPGSYEKPTATAPKGDNFINPNFLNNDSRRTPVRGPGGFNYNPQSPYDLPSPTDSSPASSVASQTPQRSPQKKGSRSSLMAPTSARRMPPTPGAASYRKPSNFIERMRSAKQKRYDPYSRPSAAPRRAPGYSTITYEEFPKDMSPEEELEFLERRAKDRKVQEAEDRYLRRLTLKRLGRPVDDEEMSDPDTPPRGDKGKQLAIEDGQDLDGDSIISDRGGSTTPPDSPPQTPSLFNKSAGAPLFQFQPIAPKPPGSPEKLQNFPPGQPLFGDSDNDREPPPPPVMSHRELPGPAQPASVPSLGGGLFGDKQPIGGFGISEAPSPVAKLRFDKFKPRVSSGLRESSTVEKENELLANNNKENSSTSDDYGYNSGSKGGKTVFGQQSTNKNQVSSSGALRELGKNSPVGMGVKIDVRSKLAALPVKDLSPIAAWPMQLELFSKGIDQEVQSCARDMFNSTCKEPWMSDWASNVFGDASAMVERL</sequence>
<dbReference type="EMBL" id="HF935793">
    <property type="protein sequence ID" value="CCX13272.1"/>
    <property type="molecule type" value="Genomic_DNA"/>
</dbReference>
<feature type="compositionally biased region" description="Polar residues" evidence="1">
    <location>
        <begin position="675"/>
        <end position="689"/>
    </location>
</feature>
<feature type="compositionally biased region" description="Low complexity" evidence="1">
    <location>
        <begin position="162"/>
        <end position="176"/>
    </location>
</feature>
<protein>
    <submittedName>
        <fullName evidence="2">Uncharacterized protein</fullName>
    </submittedName>
</protein>
<dbReference type="OrthoDB" id="5372780at2759"/>
<feature type="compositionally biased region" description="Low complexity" evidence="1">
    <location>
        <begin position="13"/>
        <end position="43"/>
    </location>
</feature>
<organism evidence="2 3">
    <name type="scientific">Pyronema omphalodes (strain CBS 100304)</name>
    <name type="common">Pyronema confluens</name>
    <dbReference type="NCBI Taxonomy" id="1076935"/>
    <lineage>
        <taxon>Eukaryota</taxon>
        <taxon>Fungi</taxon>
        <taxon>Dikarya</taxon>
        <taxon>Ascomycota</taxon>
        <taxon>Pezizomycotina</taxon>
        <taxon>Pezizomycetes</taxon>
        <taxon>Pezizales</taxon>
        <taxon>Pyronemataceae</taxon>
        <taxon>Pyronema</taxon>
    </lineage>
</organism>
<proteinExistence type="predicted"/>
<feature type="region of interest" description="Disordered" evidence="1">
    <location>
        <begin position="1"/>
        <end position="615"/>
    </location>
</feature>
<evidence type="ECO:0000313" key="3">
    <source>
        <dbReference type="Proteomes" id="UP000018144"/>
    </source>
</evidence>
<feature type="compositionally biased region" description="Acidic residues" evidence="1">
    <location>
        <begin position="56"/>
        <end position="67"/>
    </location>
</feature>
<feature type="compositionally biased region" description="Polar residues" evidence="1">
    <location>
        <begin position="118"/>
        <end position="133"/>
    </location>
</feature>
<name>U4L8U9_PYROM</name>
<feature type="compositionally biased region" description="Polar residues" evidence="1">
    <location>
        <begin position="68"/>
        <end position="90"/>
    </location>
</feature>
<feature type="compositionally biased region" description="Basic and acidic residues" evidence="1">
    <location>
        <begin position="141"/>
        <end position="154"/>
    </location>
</feature>
<dbReference type="STRING" id="1076935.U4L8U9"/>
<feature type="compositionally biased region" description="Polar residues" evidence="1">
    <location>
        <begin position="346"/>
        <end position="363"/>
    </location>
</feature>
<feature type="compositionally biased region" description="Polar residues" evidence="1">
    <location>
        <begin position="223"/>
        <end position="238"/>
    </location>
</feature>
<feature type="compositionally biased region" description="Polar residues" evidence="1">
    <location>
        <begin position="275"/>
        <end position="285"/>
    </location>
</feature>
<evidence type="ECO:0000256" key="1">
    <source>
        <dbReference type="SAM" id="MobiDB-lite"/>
    </source>
</evidence>
<feature type="compositionally biased region" description="Basic and acidic residues" evidence="1">
    <location>
        <begin position="249"/>
        <end position="267"/>
    </location>
</feature>
<accession>U4L8U9</accession>
<reference evidence="2 3" key="1">
    <citation type="journal article" date="2013" name="PLoS Genet.">
        <title>The genome and development-dependent transcriptomes of Pyronema confluens: a window into fungal evolution.</title>
        <authorList>
            <person name="Traeger S."/>
            <person name="Altegoer F."/>
            <person name="Freitag M."/>
            <person name="Gabaldon T."/>
            <person name="Kempken F."/>
            <person name="Kumar A."/>
            <person name="Marcet-Houben M."/>
            <person name="Poggeler S."/>
            <person name="Stajich J.E."/>
            <person name="Nowrousian M."/>
        </authorList>
    </citation>
    <scope>NUCLEOTIDE SEQUENCE [LARGE SCALE GENOMIC DNA]</scope>
    <source>
        <strain evidence="3">CBS 100304</strain>
        <tissue evidence="2">Vegetative mycelium</tissue>
    </source>
</reference>
<feature type="compositionally biased region" description="Basic and acidic residues" evidence="1">
    <location>
        <begin position="445"/>
        <end position="463"/>
    </location>
</feature>
<dbReference type="AlphaFoldDB" id="U4L8U9"/>
<feature type="compositionally biased region" description="Basic and acidic residues" evidence="1">
    <location>
        <begin position="399"/>
        <end position="411"/>
    </location>
</feature>
<feature type="region of interest" description="Disordered" evidence="1">
    <location>
        <begin position="629"/>
        <end position="696"/>
    </location>
</feature>
<gene>
    <name evidence="2" type="ORF">PCON_12865</name>
</gene>
<keyword evidence="3" id="KW-1185">Reference proteome</keyword>
<dbReference type="OMA" id="KVEICYE"/>
<evidence type="ECO:0000313" key="2">
    <source>
        <dbReference type="EMBL" id="CCX13272.1"/>
    </source>
</evidence>
<dbReference type="Proteomes" id="UP000018144">
    <property type="component" value="Unassembled WGS sequence"/>
</dbReference>